<feature type="region of interest" description="Disordered" evidence="5">
    <location>
        <begin position="358"/>
        <end position="378"/>
    </location>
</feature>
<gene>
    <name evidence="7" type="ORF">O9K51_02232</name>
</gene>
<sequence>MSCSTRQQQQQQEQQEQQHRLFVIVIMDSTLGDVPVDAIPPEVLNGTLSPSRYCFEHPTDNPALCDHVGSFYAYRIDIAANAAFLGLFAASLLGYAAVLALRRGRGLAFALAMILGLVCEVLGYAGRVMSWRNRWDENGFLMQICCLTIGPAFMAAGLYLCLRRIVTAFGPENSRIPPEYYTRIFIPCDVVSLVLQATGGGMAAVAFHGSRSATTGTNIMIAGLSFQVFTILCFIAASLDFALRTHRRQKQQHQQGQEAHHDPRLVHMRQTLRFRLFLGALALATFCILWRSAFRVAELSEGWSGPIIGKQGLFIGFEGVLIVVAVYALNVFHPVLCAPELFEGGGGLKGMWFSRRRGTRKDETEREGKVEGAADSSS</sequence>
<feature type="transmembrane region" description="Helical" evidence="6">
    <location>
        <begin position="140"/>
        <end position="162"/>
    </location>
</feature>
<dbReference type="EMBL" id="JAQHRD010000002">
    <property type="protein sequence ID" value="KAJ6443845.1"/>
    <property type="molecule type" value="Genomic_DNA"/>
</dbReference>
<keyword evidence="8" id="KW-1185">Reference proteome</keyword>
<dbReference type="PANTHER" id="PTHR31465">
    <property type="entry name" value="PROTEIN RTA1-RELATED"/>
    <property type="match status" value="1"/>
</dbReference>
<dbReference type="PANTHER" id="PTHR31465:SF7">
    <property type="entry name" value="SPHINGOID LONG-CHAIN BASE TRANSPORTER RSB1"/>
    <property type="match status" value="1"/>
</dbReference>
<comment type="subcellular location">
    <subcellularLocation>
        <location evidence="1">Membrane</location>
        <topology evidence="1">Multi-pass membrane protein</topology>
    </subcellularLocation>
</comment>
<dbReference type="AlphaFoldDB" id="A0AB34FWX2"/>
<dbReference type="InterPro" id="IPR007568">
    <property type="entry name" value="RTA1"/>
</dbReference>
<accession>A0AB34FWX2</accession>
<keyword evidence="2 6" id="KW-0812">Transmembrane</keyword>
<protein>
    <submittedName>
        <fullName evidence="7">RTA1 like protein family</fullName>
    </submittedName>
</protein>
<dbReference type="Proteomes" id="UP001163105">
    <property type="component" value="Unassembled WGS sequence"/>
</dbReference>
<evidence type="ECO:0000313" key="7">
    <source>
        <dbReference type="EMBL" id="KAJ6443845.1"/>
    </source>
</evidence>
<evidence type="ECO:0000256" key="1">
    <source>
        <dbReference type="ARBA" id="ARBA00004141"/>
    </source>
</evidence>
<feature type="transmembrane region" description="Helical" evidence="6">
    <location>
        <begin position="274"/>
        <end position="293"/>
    </location>
</feature>
<evidence type="ECO:0000256" key="4">
    <source>
        <dbReference type="ARBA" id="ARBA00023136"/>
    </source>
</evidence>
<comment type="caution">
    <text evidence="7">The sequence shown here is derived from an EMBL/GenBank/DDBJ whole genome shotgun (WGS) entry which is preliminary data.</text>
</comment>
<feature type="compositionally biased region" description="Basic and acidic residues" evidence="5">
    <location>
        <begin position="360"/>
        <end position="372"/>
    </location>
</feature>
<dbReference type="GO" id="GO:0005886">
    <property type="term" value="C:plasma membrane"/>
    <property type="evidence" value="ECO:0007669"/>
    <property type="project" value="TreeGrafter"/>
</dbReference>
<keyword evidence="3 6" id="KW-1133">Transmembrane helix</keyword>
<evidence type="ECO:0000313" key="8">
    <source>
        <dbReference type="Proteomes" id="UP001163105"/>
    </source>
</evidence>
<name>A0AB34FWX2_9HYPO</name>
<feature type="transmembrane region" description="Helical" evidence="6">
    <location>
        <begin position="78"/>
        <end position="101"/>
    </location>
</feature>
<keyword evidence="4 6" id="KW-0472">Membrane</keyword>
<evidence type="ECO:0000256" key="3">
    <source>
        <dbReference type="ARBA" id="ARBA00022989"/>
    </source>
</evidence>
<evidence type="ECO:0000256" key="6">
    <source>
        <dbReference type="SAM" id="Phobius"/>
    </source>
</evidence>
<feature type="transmembrane region" description="Helical" evidence="6">
    <location>
        <begin position="108"/>
        <end position="128"/>
    </location>
</feature>
<evidence type="ECO:0000256" key="5">
    <source>
        <dbReference type="SAM" id="MobiDB-lite"/>
    </source>
</evidence>
<organism evidence="7 8">
    <name type="scientific">Purpureocillium lavendulum</name>
    <dbReference type="NCBI Taxonomy" id="1247861"/>
    <lineage>
        <taxon>Eukaryota</taxon>
        <taxon>Fungi</taxon>
        <taxon>Dikarya</taxon>
        <taxon>Ascomycota</taxon>
        <taxon>Pezizomycotina</taxon>
        <taxon>Sordariomycetes</taxon>
        <taxon>Hypocreomycetidae</taxon>
        <taxon>Hypocreales</taxon>
        <taxon>Ophiocordycipitaceae</taxon>
        <taxon>Purpureocillium</taxon>
    </lineage>
</organism>
<dbReference type="Pfam" id="PF04479">
    <property type="entry name" value="RTA1"/>
    <property type="match status" value="1"/>
</dbReference>
<proteinExistence type="predicted"/>
<feature type="transmembrane region" description="Helical" evidence="6">
    <location>
        <begin position="313"/>
        <end position="332"/>
    </location>
</feature>
<reference evidence="7" key="1">
    <citation type="submission" date="2023-01" db="EMBL/GenBank/DDBJ databases">
        <title>The growth and conidiation of Purpureocillium lavendulum are regulated by nitrogen source and histone H3K14 acetylation.</title>
        <authorList>
            <person name="Tang P."/>
            <person name="Han J."/>
            <person name="Zhang C."/>
            <person name="Tang P."/>
            <person name="Qi F."/>
            <person name="Zhang K."/>
            <person name="Liang L."/>
        </authorList>
    </citation>
    <scope>NUCLEOTIDE SEQUENCE</scope>
    <source>
        <strain evidence="7">YMF1.00683</strain>
    </source>
</reference>
<evidence type="ECO:0000256" key="2">
    <source>
        <dbReference type="ARBA" id="ARBA00022692"/>
    </source>
</evidence>
<feature type="transmembrane region" description="Helical" evidence="6">
    <location>
        <begin position="219"/>
        <end position="243"/>
    </location>
</feature>
<dbReference type="GO" id="GO:0000324">
    <property type="term" value="C:fungal-type vacuole"/>
    <property type="evidence" value="ECO:0007669"/>
    <property type="project" value="TreeGrafter"/>
</dbReference>
<feature type="transmembrane region" description="Helical" evidence="6">
    <location>
        <begin position="183"/>
        <end position="207"/>
    </location>
</feature>